<protein>
    <submittedName>
        <fullName evidence="2">Uncharacterized protein</fullName>
    </submittedName>
</protein>
<sequence>MIGYPRKVISGARRLSPLYQYIRIKFERTFLLEVDITMRFECRLSARIPVPYSMDLTLTRVHNACYIIMVHLNAKEPEEYLNRVAFFNIVWILVASIAYKYSHTFADKMVLVLVFDSRIELSQIYKICIFSFLYSHQVFVFLLVILALLLCFLFWFAQGTNALLTLKAQL</sequence>
<accession>A0A162N5Y1</accession>
<dbReference type="GeneID" id="28998389"/>
<feature type="transmembrane region" description="Helical" evidence="1">
    <location>
        <begin position="80"/>
        <end position="99"/>
    </location>
</feature>
<feature type="transmembrane region" description="Helical" evidence="1">
    <location>
        <begin position="138"/>
        <end position="157"/>
    </location>
</feature>
<evidence type="ECO:0000313" key="2">
    <source>
        <dbReference type="EMBL" id="OAD66114.1"/>
    </source>
</evidence>
<evidence type="ECO:0000256" key="1">
    <source>
        <dbReference type="SAM" id="Phobius"/>
    </source>
</evidence>
<proteinExistence type="predicted"/>
<reference evidence="3" key="1">
    <citation type="submission" date="2015-06" db="EMBL/GenBank/DDBJ databases">
        <title>Expansion of signal transduction pathways in fungi by whole-genome duplication.</title>
        <authorList>
            <consortium name="DOE Joint Genome Institute"/>
            <person name="Corrochano L.M."/>
            <person name="Kuo A."/>
            <person name="Marcet-Houben M."/>
            <person name="Polaino S."/>
            <person name="Salamov A."/>
            <person name="Villalobos J.M."/>
            <person name="Alvarez M.I."/>
            <person name="Avalos J."/>
            <person name="Benito E.P."/>
            <person name="Benoit I."/>
            <person name="Burger G."/>
            <person name="Camino L.P."/>
            <person name="Canovas D."/>
            <person name="Cerda-Olmedo E."/>
            <person name="Cheng J.-F."/>
            <person name="Dominguez A."/>
            <person name="Elias M."/>
            <person name="Eslava A.P."/>
            <person name="Glaser F."/>
            <person name="Grimwood J."/>
            <person name="Gutierrez G."/>
            <person name="Heitman J."/>
            <person name="Henrissat B."/>
            <person name="Iturriaga E.A."/>
            <person name="Lang B.F."/>
            <person name="Lavin J.L."/>
            <person name="Lee S."/>
            <person name="Li W."/>
            <person name="Lindquist E."/>
            <person name="Lopez-Garcia S."/>
            <person name="Luque E.M."/>
            <person name="Marcos A.T."/>
            <person name="Martin J."/>
            <person name="McCluskey K."/>
            <person name="Medina H.R."/>
            <person name="Miralles-Duran A."/>
            <person name="Miyazaki A."/>
            <person name="Munoz-Torres E."/>
            <person name="Oguiza J.A."/>
            <person name="Ohm R."/>
            <person name="Olmedo M."/>
            <person name="Orejas M."/>
            <person name="Ortiz-Castellanos L."/>
            <person name="Pisabarro A.G."/>
            <person name="Rodriguez-Romero J."/>
            <person name="Ruiz-Herrera J."/>
            <person name="Ruiz-Vazquez R."/>
            <person name="Sanz C."/>
            <person name="Schackwitz W."/>
            <person name="Schmutz J."/>
            <person name="Shahriari M."/>
            <person name="Shelest E."/>
            <person name="Silva-Franco F."/>
            <person name="Soanes D."/>
            <person name="Syed K."/>
            <person name="Tagua V.G."/>
            <person name="Talbot N.J."/>
            <person name="Thon M."/>
            <person name="De vries R.P."/>
            <person name="Wiebenga A."/>
            <person name="Yadav J.S."/>
            <person name="Braun E.L."/>
            <person name="Baker S."/>
            <person name="Garre V."/>
            <person name="Horwitz B."/>
            <person name="Torres-Martinez S."/>
            <person name="Idnurm A."/>
            <person name="Herrera-Estrella A."/>
            <person name="Gabaldon T."/>
            <person name="Grigoriev I.V."/>
        </authorList>
    </citation>
    <scope>NUCLEOTIDE SEQUENCE [LARGE SCALE GENOMIC DNA]</scope>
    <source>
        <strain evidence="3">NRRL 1555(-)</strain>
    </source>
</reference>
<dbReference type="RefSeq" id="XP_018284154.1">
    <property type="nucleotide sequence ID" value="XM_018437483.1"/>
</dbReference>
<keyword evidence="1" id="KW-0472">Membrane</keyword>
<dbReference type="Proteomes" id="UP000077315">
    <property type="component" value="Unassembled WGS sequence"/>
</dbReference>
<gene>
    <name evidence="2" type="ORF">PHYBLDRAFT_175411</name>
</gene>
<dbReference type="AlphaFoldDB" id="A0A162N5Y1"/>
<keyword evidence="1" id="KW-1133">Transmembrane helix</keyword>
<name>A0A162N5Y1_PHYB8</name>
<organism evidence="2 3">
    <name type="scientific">Phycomyces blakesleeanus (strain ATCC 8743b / DSM 1359 / FGSC 10004 / NBRC 33097 / NRRL 1555)</name>
    <dbReference type="NCBI Taxonomy" id="763407"/>
    <lineage>
        <taxon>Eukaryota</taxon>
        <taxon>Fungi</taxon>
        <taxon>Fungi incertae sedis</taxon>
        <taxon>Mucoromycota</taxon>
        <taxon>Mucoromycotina</taxon>
        <taxon>Mucoromycetes</taxon>
        <taxon>Mucorales</taxon>
        <taxon>Phycomycetaceae</taxon>
        <taxon>Phycomyces</taxon>
    </lineage>
</organism>
<dbReference type="EMBL" id="KV441005">
    <property type="protein sequence ID" value="OAD66114.1"/>
    <property type="molecule type" value="Genomic_DNA"/>
</dbReference>
<dbReference type="VEuPathDB" id="FungiDB:PHYBLDRAFT_175411"/>
<keyword evidence="3" id="KW-1185">Reference proteome</keyword>
<keyword evidence="1" id="KW-0812">Transmembrane</keyword>
<dbReference type="InParanoid" id="A0A162N5Y1"/>
<evidence type="ECO:0000313" key="3">
    <source>
        <dbReference type="Proteomes" id="UP000077315"/>
    </source>
</evidence>